<keyword evidence="1" id="KW-1133">Transmembrane helix</keyword>
<dbReference type="Pfam" id="PF18902">
    <property type="entry name" value="DUF5658"/>
    <property type="match status" value="1"/>
</dbReference>
<keyword evidence="1" id="KW-0472">Membrane</keyword>
<feature type="transmembrane region" description="Helical" evidence="1">
    <location>
        <begin position="95"/>
        <end position="119"/>
    </location>
</feature>
<dbReference type="EMBL" id="FZNQ01000003">
    <property type="protein sequence ID" value="SNR35800.1"/>
    <property type="molecule type" value="Genomic_DNA"/>
</dbReference>
<evidence type="ECO:0000259" key="2">
    <source>
        <dbReference type="Pfam" id="PF18902"/>
    </source>
</evidence>
<sequence>MSRSRDRSRRRPAYRRRPREFYALWIAATTTYGVGDIVSTIAFLTYVPEMDEANPIVVAAIDAFGFAGLVALKVVVYCIMVWISVVGARDGDALLYYFPPILLTLVGLFLTANNVYAMWVVT</sequence>
<dbReference type="AlphaFoldDB" id="A0A238VN59"/>
<keyword evidence="4" id="KW-1185">Reference proteome</keyword>
<feature type="transmembrane region" description="Helical" evidence="1">
    <location>
        <begin position="56"/>
        <end position="83"/>
    </location>
</feature>
<evidence type="ECO:0000256" key="1">
    <source>
        <dbReference type="SAM" id="Phobius"/>
    </source>
</evidence>
<feature type="domain" description="DUF5658" evidence="2">
    <location>
        <begin position="28"/>
        <end position="118"/>
    </location>
</feature>
<feature type="transmembrane region" description="Helical" evidence="1">
    <location>
        <begin position="21"/>
        <end position="44"/>
    </location>
</feature>
<dbReference type="RefSeq" id="WP_089383965.1">
    <property type="nucleotide sequence ID" value="NZ_FZNQ01000003.1"/>
</dbReference>
<evidence type="ECO:0000313" key="4">
    <source>
        <dbReference type="Proteomes" id="UP000198397"/>
    </source>
</evidence>
<dbReference type="InterPro" id="IPR043717">
    <property type="entry name" value="DUF5658"/>
</dbReference>
<name>A0A238VN59_HALVU</name>
<organism evidence="3 4">
    <name type="scientific">Halorubrum vacuolatum</name>
    <name type="common">Natronobacterium vacuolatum</name>
    <dbReference type="NCBI Taxonomy" id="63740"/>
    <lineage>
        <taxon>Archaea</taxon>
        <taxon>Methanobacteriati</taxon>
        <taxon>Methanobacteriota</taxon>
        <taxon>Stenosarchaea group</taxon>
        <taxon>Halobacteria</taxon>
        <taxon>Halobacteriales</taxon>
        <taxon>Haloferacaceae</taxon>
        <taxon>Halorubrum</taxon>
    </lineage>
</organism>
<accession>A0A238VN59</accession>
<evidence type="ECO:0000313" key="3">
    <source>
        <dbReference type="EMBL" id="SNR35800.1"/>
    </source>
</evidence>
<dbReference type="Proteomes" id="UP000198397">
    <property type="component" value="Unassembled WGS sequence"/>
</dbReference>
<gene>
    <name evidence="3" type="ORF">SAMN06264855_103177</name>
</gene>
<keyword evidence="1" id="KW-0812">Transmembrane</keyword>
<dbReference type="OrthoDB" id="270892at2157"/>
<reference evidence="3 4" key="1">
    <citation type="submission" date="2017-06" db="EMBL/GenBank/DDBJ databases">
        <authorList>
            <person name="Kim H.J."/>
            <person name="Triplett B.A."/>
        </authorList>
    </citation>
    <scope>NUCLEOTIDE SEQUENCE [LARGE SCALE GENOMIC DNA]</scope>
    <source>
        <strain evidence="3 4">DSM 8800</strain>
    </source>
</reference>
<protein>
    <recommendedName>
        <fullName evidence="2">DUF5658 domain-containing protein</fullName>
    </recommendedName>
</protein>
<proteinExistence type="predicted"/>